<evidence type="ECO:0000256" key="6">
    <source>
        <dbReference type="ARBA" id="ARBA00022833"/>
    </source>
</evidence>
<dbReference type="Pfam" id="PF00962">
    <property type="entry name" value="A_deaminase"/>
    <property type="match status" value="1"/>
</dbReference>
<reference evidence="8 9" key="1">
    <citation type="journal article" date="2016" name="Nat. Commun.">
        <title>Thousands of microbial genomes shed light on interconnected biogeochemical processes in an aquifer system.</title>
        <authorList>
            <person name="Anantharaman K."/>
            <person name="Brown C.T."/>
            <person name="Hug L.A."/>
            <person name="Sharon I."/>
            <person name="Castelle C.J."/>
            <person name="Probst A.J."/>
            <person name="Thomas B.C."/>
            <person name="Singh A."/>
            <person name="Wilkins M.J."/>
            <person name="Karaoz U."/>
            <person name="Brodie E.L."/>
            <person name="Williams K.H."/>
            <person name="Hubbard S.S."/>
            <person name="Banfield J.F."/>
        </authorList>
    </citation>
    <scope>NUCLEOTIDE SEQUENCE [LARGE SCALE GENOMIC DNA]</scope>
</reference>
<comment type="cofactor">
    <cofactor evidence="1">
        <name>Zn(2+)</name>
        <dbReference type="ChEBI" id="CHEBI:29105"/>
    </cofactor>
</comment>
<dbReference type="InterPro" id="IPR001365">
    <property type="entry name" value="A_deaminase_dom"/>
</dbReference>
<dbReference type="AlphaFoldDB" id="A0A1F4TSR6"/>
<evidence type="ECO:0000256" key="3">
    <source>
        <dbReference type="ARBA" id="ARBA00012784"/>
    </source>
</evidence>
<evidence type="ECO:0000256" key="4">
    <source>
        <dbReference type="ARBA" id="ARBA00022723"/>
    </source>
</evidence>
<dbReference type="InterPro" id="IPR032466">
    <property type="entry name" value="Metal_Hydrolase"/>
</dbReference>
<proteinExistence type="inferred from homology"/>
<dbReference type="GO" id="GO:0004000">
    <property type="term" value="F:adenosine deaminase activity"/>
    <property type="evidence" value="ECO:0007669"/>
    <property type="project" value="UniProtKB-ARBA"/>
</dbReference>
<dbReference type="EMBL" id="MEUF01000024">
    <property type="protein sequence ID" value="OGC35590.1"/>
    <property type="molecule type" value="Genomic_DNA"/>
</dbReference>
<name>A0A1F4TSR6_UNCSA</name>
<evidence type="ECO:0000313" key="9">
    <source>
        <dbReference type="Proteomes" id="UP000178951"/>
    </source>
</evidence>
<dbReference type="PANTHER" id="PTHR11409:SF43">
    <property type="entry name" value="ADENOSINE DEAMINASE"/>
    <property type="match status" value="1"/>
</dbReference>
<dbReference type="GO" id="GO:0043103">
    <property type="term" value="P:hypoxanthine salvage"/>
    <property type="evidence" value="ECO:0007669"/>
    <property type="project" value="TreeGrafter"/>
</dbReference>
<evidence type="ECO:0000313" key="8">
    <source>
        <dbReference type="EMBL" id="OGC35590.1"/>
    </source>
</evidence>
<dbReference type="GO" id="GO:0006154">
    <property type="term" value="P:adenosine catabolic process"/>
    <property type="evidence" value="ECO:0007669"/>
    <property type="project" value="TreeGrafter"/>
</dbReference>
<dbReference type="GO" id="GO:0046103">
    <property type="term" value="P:inosine biosynthetic process"/>
    <property type="evidence" value="ECO:0007669"/>
    <property type="project" value="TreeGrafter"/>
</dbReference>
<comment type="similarity">
    <text evidence="2">Belongs to the metallo-dependent hydrolases superfamily. Adenosine and AMP deaminases family.</text>
</comment>
<dbReference type="Gene3D" id="3.20.20.140">
    <property type="entry name" value="Metal-dependent hydrolases"/>
    <property type="match status" value="1"/>
</dbReference>
<protein>
    <recommendedName>
        <fullName evidence="3">adenosine deaminase</fullName>
        <ecNumber evidence="3">3.5.4.4</ecNumber>
    </recommendedName>
</protein>
<keyword evidence="6" id="KW-0862">Zinc</keyword>
<sequence length="497" mass="54835">MKVYSAGGPKGPVGPNAMTFAGLRQLKGGRALLGLVQVCREMRPSLVKIDGLVDQFRNAPDIRVRYASLLLLDHLLANHSHLKQAPALAPVRSALQKVAEKREKMRYDLLTAMLPKTDLHVHLDGSVRLSTVLDLANRGSISLKQVLADAKSNPAKAAVLKSVPQLKSEPTLEQLSALSQIRGVQPDFLKMLFLGFDFALAVLQTREGLQRAAFELMEDSYREGVMYLSAIIAPCLHQTGTLTYDEIVDATVSGLEEGKKRFGLGWELSLAIYRGVYTKMFPQHPINTMMCAERWSRRFPNQIGIDVVGAEFETPLSAYANVYHRLRQTPVILRAHAGEMPGQAFNITTAASLGIKRVGHGIHLGELSAEEQRRIIDYGMLFEVSPVSNLKCLCVSQDPELNRLGNHQLAGLLDWATLCTDDRTVMMTNNVTQLQQLEADLKLVLFGEGGVSLVPMKLFHNSLRGIGDQLAARQLRAEGQFILQGINGLMELLRDQG</sequence>
<dbReference type="EC" id="3.5.4.4" evidence="3"/>
<organism evidence="8 9">
    <name type="scientific">candidate division WOR-1 bacterium RIFOXYB2_FULL_48_7</name>
    <dbReference type="NCBI Taxonomy" id="1802583"/>
    <lineage>
        <taxon>Bacteria</taxon>
        <taxon>Bacillati</taxon>
        <taxon>Saganbacteria</taxon>
    </lineage>
</organism>
<dbReference type="InterPro" id="IPR006330">
    <property type="entry name" value="Ado/ade_deaminase"/>
</dbReference>
<comment type="caution">
    <text evidence="8">The sequence shown here is derived from an EMBL/GenBank/DDBJ whole genome shotgun (WGS) entry which is preliminary data.</text>
</comment>
<keyword evidence="4" id="KW-0479">Metal-binding</keyword>
<dbReference type="PANTHER" id="PTHR11409">
    <property type="entry name" value="ADENOSINE DEAMINASE"/>
    <property type="match status" value="1"/>
</dbReference>
<dbReference type="Proteomes" id="UP000178951">
    <property type="component" value="Unassembled WGS sequence"/>
</dbReference>
<dbReference type="GO" id="GO:0046872">
    <property type="term" value="F:metal ion binding"/>
    <property type="evidence" value="ECO:0007669"/>
    <property type="project" value="UniProtKB-KW"/>
</dbReference>
<keyword evidence="5" id="KW-0378">Hydrolase</keyword>
<dbReference type="STRING" id="1802583.A2311_05360"/>
<evidence type="ECO:0000256" key="1">
    <source>
        <dbReference type="ARBA" id="ARBA00001947"/>
    </source>
</evidence>
<evidence type="ECO:0000256" key="5">
    <source>
        <dbReference type="ARBA" id="ARBA00022801"/>
    </source>
</evidence>
<dbReference type="GO" id="GO:0005829">
    <property type="term" value="C:cytosol"/>
    <property type="evidence" value="ECO:0007669"/>
    <property type="project" value="TreeGrafter"/>
</dbReference>
<gene>
    <name evidence="8" type="ORF">A2311_05360</name>
</gene>
<evidence type="ECO:0000256" key="2">
    <source>
        <dbReference type="ARBA" id="ARBA00006676"/>
    </source>
</evidence>
<accession>A0A1F4TSR6</accession>
<evidence type="ECO:0000259" key="7">
    <source>
        <dbReference type="Pfam" id="PF00962"/>
    </source>
</evidence>
<feature type="domain" description="Adenosine deaminase" evidence="7">
    <location>
        <begin position="185"/>
        <end position="433"/>
    </location>
</feature>
<dbReference type="SUPFAM" id="SSF51556">
    <property type="entry name" value="Metallo-dependent hydrolases"/>
    <property type="match status" value="1"/>
</dbReference>